<dbReference type="InterPro" id="IPR056632">
    <property type="entry name" value="DUF7730"/>
</dbReference>
<accession>A0A5N7BY86</accession>
<organism evidence="2">
    <name type="scientific">Petromyces alliaceus</name>
    <name type="common">Aspergillus alliaceus</name>
    <dbReference type="NCBI Taxonomy" id="209559"/>
    <lineage>
        <taxon>Eukaryota</taxon>
        <taxon>Fungi</taxon>
        <taxon>Dikarya</taxon>
        <taxon>Ascomycota</taxon>
        <taxon>Pezizomycotina</taxon>
        <taxon>Eurotiomycetes</taxon>
        <taxon>Eurotiomycetidae</taxon>
        <taxon>Eurotiales</taxon>
        <taxon>Aspergillaceae</taxon>
        <taxon>Aspergillus</taxon>
        <taxon>Aspergillus subgen. Circumdati</taxon>
    </lineage>
</organism>
<proteinExistence type="predicted"/>
<dbReference type="Pfam" id="PF24864">
    <property type="entry name" value="DUF7730"/>
    <property type="match status" value="1"/>
</dbReference>
<dbReference type="PANTHER" id="PTHR38790">
    <property type="entry name" value="2EXR DOMAIN-CONTAINING PROTEIN-RELATED"/>
    <property type="match status" value="1"/>
</dbReference>
<gene>
    <name evidence="2" type="ORF">BDV23DRAFT_196205</name>
</gene>
<dbReference type="OrthoDB" id="5272396at2759"/>
<evidence type="ECO:0000313" key="2">
    <source>
        <dbReference type="EMBL" id="KAE8386796.1"/>
    </source>
</evidence>
<reference evidence="2" key="1">
    <citation type="submission" date="2019-04" db="EMBL/GenBank/DDBJ databases">
        <title>Friends and foes A comparative genomics studyof 23 Aspergillus species from section Flavi.</title>
        <authorList>
            <consortium name="DOE Joint Genome Institute"/>
            <person name="Kjaerbolling I."/>
            <person name="Vesth T."/>
            <person name="Frisvad J.C."/>
            <person name="Nybo J.L."/>
            <person name="Theobald S."/>
            <person name="Kildgaard S."/>
            <person name="Isbrandt T."/>
            <person name="Kuo A."/>
            <person name="Sato A."/>
            <person name="Lyhne E.K."/>
            <person name="Kogle M.E."/>
            <person name="Wiebenga A."/>
            <person name="Kun R.S."/>
            <person name="Lubbers R.J."/>
            <person name="Makela M.R."/>
            <person name="Barry K."/>
            <person name="Chovatia M."/>
            <person name="Clum A."/>
            <person name="Daum C."/>
            <person name="Haridas S."/>
            <person name="He G."/>
            <person name="LaButti K."/>
            <person name="Lipzen A."/>
            <person name="Mondo S."/>
            <person name="Riley R."/>
            <person name="Salamov A."/>
            <person name="Simmons B.A."/>
            <person name="Magnuson J.K."/>
            <person name="Henrissat B."/>
            <person name="Mortensen U.H."/>
            <person name="Larsen T.O."/>
            <person name="Devries R.P."/>
            <person name="Grigoriev I.V."/>
            <person name="Machida M."/>
            <person name="Baker S.E."/>
            <person name="Andersen M.R."/>
        </authorList>
    </citation>
    <scope>NUCLEOTIDE SEQUENCE [LARGE SCALE GENOMIC DNA]</scope>
    <source>
        <strain evidence="2">IBT 14317</strain>
    </source>
</reference>
<dbReference type="Proteomes" id="UP000326877">
    <property type="component" value="Unassembled WGS sequence"/>
</dbReference>
<name>A0A5N7BY86_PETAA</name>
<dbReference type="AlphaFoldDB" id="A0A5N7BY86"/>
<evidence type="ECO:0000259" key="1">
    <source>
        <dbReference type="Pfam" id="PF24864"/>
    </source>
</evidence>
<dbReference type="EMBL" id="ML735304">
    <property type="protein sequence ID" value="KAE8386796.1"/>
    <property type="molecule type" value="Genomic_DNA"/>
</dbReference>
<feature type="domain" description="DUF7730" evidence="1">
    <location>
        <begin position="6"/>
        <end position="168"/>
    </location>
</feature>
<sequence>MPSQTQFLFLQLPSDLRFEVYRHLFGIAPNTRLRVGEACLDSDLPYSTETSWRLSKTFEVYNHPLSAPQASDYAAMDSKHYSAKEQSRRHIYRQHRHIYRQHRHLFLAIVATCKTIYEEAMPFFYSATFFAVSGNIAKASNWLNAISPRQRRYIRRLSLQFSSNALFECFSNQNNMQGLAEVLMYMDRVDVLELLITTPSLEEELLCFAEADSQGIRQYAVSRKPCEPLVLFGVEQLEAVPRLGCLRIVGRIDRLLRYTEDKEYLKAFAEGRKPAGLGEENGHRPVVELVRL</sequence>
<protein>
    <recommendedName>
        <fullName evidence="1">DUF7730 domain-containing protein</fullName>
    </recommendedName>
</protein>